<organism evidence="3 4">
    <name type="scientific">Rhodoferax ferrireducens</name>
    <dbReference type="NCBI Taxonomy" id="192843"/>
    <lineage>
        <taxon>Bacteria</taxon>
        <taxon>Pseudomonadati</taxon>
        <taxon>Pseudomonadota</taxon>
        <taxon>Betaproteobacteria</taxon>
        <taxon>Burkholderiales</taxon>
        <taxon>Comamonadaceae</taxon>
        <taxon>Rhodoferax</taxon>
    </lineage>
</organism>
<dbReference type="InterPro" id="IPR058548">
    <property type="entry name" value="MlaB-like_STAS"/>
</dbReference>
<accession>A0A1W9KUH9</accession>
<feature type="region of interest" description="Disordered" evidence="1">
    <location>
        <begin position="20"/>
        <end position="42"/>
    </location>
</feature>
<evidence type="ECO:0000256" key="1">
    <source>
        <dbReference type="SAM" id="MobiDB-lite"/>
    </source>
</evidence>
<dbReference type="AlphaFoldDB" id="A0A1W9KUH9"/>
<proteinExistence type="predicted"/>
<protein>
    <recommendedName>
        <fullName evidence="2">MlaB-like STAS domain-containing protein</fullName>
    </recommendedName>
</protein>
<dbReference type="EMBL" id="MTEI01000005">
    <property type="protein sequence ID" value="OQW88171.1"/>
    <property type="molecule type" value="Genomic_DNA"/>
</dbReference>
<dbReference type="InterPro" id="IPR036513">
    <property type="entry name" value="STAS_dom_sf"/>
</dbReference>
<evidence type="ECO:0000313" key="4">
    <source>
        <dbReference type="Proteomes" id="UP000192505"/>
    </source>
</evidence>
<gene>
    <name evidence="3" type="ORF">BWK72_10600</name>
</gene>
<dbReference type="Proteomes" id="UP000192505">
    <property type="component" value="Unassembled WGS sequence"/>
</dbReference>
<comment type="caution">
    <text evidence="3">The sequence shown here is derived from an EMBL/GenBank/DDBJ whole genome shotgun (WGS) entry which is preliminary data.</text>
</comment>
<evidence type="ECO:0000259" key="2">
    <source>
        <dbReference type="Pfam" id="PF13466"/>
    </source>
</evidence>
<feature type="domain" description="MlaB-like STAS" evidence="2">
    <location>
        <begin position="492"/>
        <end position="569"/>
    </location>
</feature>
<name>A0A1W9KUH9_9BURK</name>
<dbReference type="SUPFAM" id="SSF52091">
    <property type="entry name" value="SpoIIaa-like"/>
    <property type="match status" value="1"/>
</dbReference>
<reference evidence="3 4" key="1">
    <citation type="submission" date="2017-01" db="EMBL/GenBank/DDBJ databases">
        <title>Novel large sulfur bacteria in the metagenomes of groundwater-fed chemosynthetic microbial mats in the Lake Huron basin.</title>
        <authorList>
            <person name="Sharrar A.M."/>
            <person name="Flood B.E."/>
            <person name="Bailey J.V."/>
            <person name="Jones D.S."/>
            <person name="Biddanda B."/>
            <person name="Ruberg S.A."/>
            <person name="Marcus D.N."/>
            <person name="Dick G.J."/>
        </authorList>
    </citation>
    <scope>NUCLEOTIDE SEQUENCE [LARGE SCALE GENOMIC DNA]</scope>
    <source>
        <strain evidence="3">A7</strain>
    </source>
</reference>
<evidence type="ECO:0000313" key="3">
    <source>
        <dbReference type="EMBL" id="OQW88171.1"/>
    </source>
</evidence>
<dbReference type="Pfam" id="PF13466">
    <property type="entry name" value="STAS_2"/>
    <property type="match status" value="1"/>
</dbReference>
<sequence length="580" mass="62140">MATKDTPPGLLARVANFVRSPSAESPPHELAGAPEEGEGGKQAIKRMIERKAHNDAIRHREFSQLRKLREASPAALSEMAARASFYQDSSGFPVSEGRATTLKKIDEIEAQMSKQWWKGQQGKPAEGVAPARAGAAPLLAPSGPSAPESQLDTCNTFAPTMPTDLAEPLMPAPAQAPQPKVAVRPVERPSVVPPARSFEMTGSSGFSNSKMVSIDMGQALSDPVLEDAAIRFANSDDIGAEAVLMMALKANTVTQKSKDTWTMALMDMYRATGQLANYERLALEFAERSGRAVQPVPVARQPPGLAPALAEAWQSDASTSGFAVWRAPAVLDRAAVAHLQVAVVAGRTPALLDWGDLRVITPEAAVALAGLMAQWCDQPLTLQFDHLETLDALLRVSTPIGDRQVARFWWQLRLNTLRVLGSQEEFELVSMDYCVTYEVSPPAWQSVRCRRAFGSPAADVAGFSTPDDDLDTTSSGPLTEPTPFVDASASRLDLSGEVLGTAAVGLNPLQDALRASGDVLVSCENLVRVDFSAAGSILNWVASAQATGKKIEFCRLPHLVAAFFNLIGINEHARVTTRAT</sequence>